<evidence type="ECO:0000256" key="1">
    <source>
        <dbReference type="SAM" id="Phobius"/>
    </source>
</evidence>
<protein>
    <recommendedName>
        <fullName evidence="5">TIR domain-containing protein</fullName>
    </recommendedName>
</protein>
<gene>
    <name evidence="3" type="ORF">DPMN_029471</name>
</gene>
<keyword evidence="1" id="KW-1133">Transmembrane helix</keyword>
<dbReference type="EMBL" id="JAIWYP010000002">
    <property type="protein sequence ID" value="KAH3866409.1"/>
    <property type="molecule type" value="Genomic_DNA"/>
</dbReference>
<feature type="signal peptide" evidence="2">
    <location>
        <begin position="1"/>
        <end position="25"/>
    </location>
</feature>
<proteinExistence type="predicted"/>
<keyword evidence="1" id="KW-0812">Transmembrane</keyword>
<evidence type="ECO:0000313" key="4">
    <source>
        <dbReference type="Proteomes" id="UP000828390"/>
    </source>
</evidence>
<dbReference type="InterPro" id="IPR035897">
    <property type="entry name" value="Toll_tir_struct_dom_sf"/>
</dbReference>
<evidence type="ECO:0000313" key="3">
    <source>
        <dbReference type="EMBL" id="KAH3866409.1"/>
    </source>
</evidence>
<reference evidence="3" key="1">
    <citation type="journal article" date="2019" name="bioRxiv">
        <title>The Genome of the Zebra Mussel, Dreissena polymorpha: A Resource for Invasive Species Research.</title>
        <authorList>
            <person name="McCartney M.A."/>
            <person name="Auch B."/>
            <person name="Kono T."/>
            <person name="Mallez S."/>
            <person name="Zhang Y."/>
            <person name="Obille A."/>
            <person name="Becker A."/>
            <person name="Abrahante J.E."/>
            <person name="Garbe J."/>
            <person name="Badalamenti J.P."/>
            <person name="Herman A."/>
            <person name="Mangelson H."/>
            <person name="Liachko I."/>
            <person name="Sullivan S."/>
            <person name="Sone E.D."/>
            <person name="Koren S."/>
            <person name="Silverstein K.A.T."/>
            <person name="Beckman K.B."/>
            <person name="Gohl D.M."/>
        </authorList>
    </citation>
    <scope>NUCLEOTIDE SEQUENCE</scope>
    <source>
        <strain evidence="3">Duluth1</strain>
        <tissue evidence="3">Whole animal</tissue>
    </source>
</reference>
<dbReference type="Proteomes" id="UP000828390">
    <property type="component" value="Unassembled WGS sequence"/>
</dbReference>
<reference evidence="3" key="2">
    <citation type="submission" date="2020-11" db="EMBL/GenBank/DDBJ databases">
        <authorList>
            <person name="McCartney M.A."/>
            <person name="Auch B."/>
            <person name="Kono T."/>
            <person name="Mallez S."/>
            <person name="Becker A."/>
            <person name="Gohl D.M."/>
            <person name="Silverstein K.A.T."/>
            <person name="Koren S."/>
            <person name="Bechman K.B."/>
            <person name="Herman A."/>
            <person name="Abrahante J.E."/>
            <person name="Garbe J."/>
        </authorList>
    </citation>
    <scope>NUCLEOTIDE SEQUENCE</scope>
    <source>
        <strain evidence="3">Duluth1</strain>
        <tissue evidence="3">Whole animal</tissue>
    </source>
</reference>
<keyword evidence="4" id="KW-1185">Reference proteome</keyword>
<keyword evidence="1" id="KW-0472">Membrane</keyword>
<dbReference type="Gene3D" id="3.40.50.10140">
    <property type="entry name" value="Toll/interleukin-1 receptor homology (TIR) domain"/>
    <property type="match status" value="1"/>
</dbReference>
<organism evidence="3 4">
    <name type="scientific">Dreissena polymorpha</name>
    <name type="common">Zebra mussel</name>
    <name type="synonym">Mytilus polymorpha</name>
    <dbReference type="NCBI Taxonomy" id="45954"/>
    <lineage>
        <taxon>Eukaryota</taxon>
        <taxon>Metazoa</taxon>
        <taxon>Spiralia</taxon>
        <taxon>Lophotrochozoa</taxon>
        <taxon>Mollusca</taxon>
        <taxon>Bivalvia</taxon>
        <taxon>Autobranchia</taxon>
        <taxon>Heteroconchia</taxon>
        <taxon>Euheterodonta</taxon>
        <taxon>Imparidentia</taxon>
        <taxon>Neoheterodontei</taxon>
        <taxon>Myida</taxon>
        <taxon>Dreissenoidea</taxon>
        <taxon>Dreissenidae</taxon>
        <taxon>Dreissena</taxon>
    </lineage>
</organism>
<feature type="transmembrane region" description="Helical" evidence="1">
    <location>
        <begin position="152"/>
        <end position="174"/>
    </location>
</feature>
<comment type="caution">
    <text evidence="3">The sequence shown here is derived from an EMBL/GenBank/DDBJ whole genome shotgun (WGS) entry which is preliminary data.</text>
</comment>
<feature type="chain" id="PRO_5039127892" description="TIR domain-containing protein" evidence="2">
    <location>
        <begin position="26"/>
        <end position="388"/>
    </location>
</feature>
<keyword evidence="2" id="KW-0732">Signal</keyword>
<dbReference type="AlphaFoldDB" id="A0A9D4LZ48"/>
<evidence type="ECO:0000256" key="2">
    <source>
        <dbReference type="SAM" id="SignalP"/>
    </source>
</evidence>
<sequence length="388" mass="43439">MKMNSANVLLVCIAIFSIGSRQSSAIPLNCTVTSHQEIYVEVQTNGTVTCEISRRASKIIIEVVQCINNLTDCILDPGILIEKHDAHRTSTVTILSIRNHSEDLLVSCFDPYIKAPSTHLALPYDCLLLNHTYSDGVTETTNVEGQSNNYKAGILIGSVTGVVILAVICVVLWLNRRYIPLFEESKLAKFRQPRKQNEMQSQSGNYCGNGNPSTELKPLVPLSGQKEGQVDSVHVVVNDPTGTNGMKDFLILHAEDDAVLAREVKDKIDGVCGVNIRPLVDVFADVGFNHGQLSCLDQMMNEYRCVIFVITPNFKLDKIHLYQGETTLVMDLMDLRHDQQHRFVPLLCNIKRKDLKVGWLSTLIPLYYTDSGMQQVKRLIENIRKLEL</sequence>
<evidence type="ECO:0008006" key="5">
    <source>
        <dbReference type="Google" id="ProtNLM"/>
    </source>
</evidence>
<name>A0A9D4LZ48_DREPO</name>
<accession>A0A9D4LZ48</accession>